<feature type="compositionally biased region" description="Pro residues" evidence="1">
    <location>
        <begin position="56"/>
        <end position="66"/>
    </location>
</feature>
<proteinExistence type="predicted"/>
<accession>A0A2T0T2L1</accession>
<reference evidence="2 3" key="1">
    <citation type="submission" date="2018-03" db="EMBL/GenBank/DDBJ databases">
        <title>Genomic Encyclopedia of Archaeal and Bacterial Type Strains, Phase II (KMG-II): from individual species to whole genera.</title>
        <authorList>
            <person name="Goeker M."/>
        </authorList>
    </citation>
    <scope>NUCLEOTIDE SEQUENCE [LARGE SCALE GENOMIC DNA]</scope>
    <source>
        <strain evidence="2 3">DSM 44720</strain>
    </source>
</reference>
<dbReference type="AlphaFoldDB" id="A0A2T0T2L1"/>
<feature type="region of interest" description="Disordered" evidence="1">
    <location>
        <begin position="45"/>
        <end position="66"/>
    </location>
</feature>
<gene>
    <name evidence="2" type="ORF">CLV43_107468</name>
</gene>
<dbReference type="Proteomes" id="UP000239494">
    <property type="component" value="Unassembled WGS sequence"/>
</dbReference>
<evidence type="ECO:0000256" key="1">
    <source>
        <dbReference type="SAM" id="MobiDB-lite"/>
    </source>
</evidence>
<keyword evidence="3" id="KW-1185">Reference proteome</keyword>
<dbReference type="RefSeq" id="WP_106189761.1">
    <property type="nucleotide sequence ID" value="NZ_PVTF01000007.1"/>
</dbReference>
<organism evidence="2 3">
    <name type="scientific">Umezawaea tangerina</name>
    <dbReference type="NCBI Taxonomy" id="84725"/>
    <lineage>
        <taxon>Bacteria</taxon>
        <taxon>Bacillati</taxon>
        <taxon>Actinomycetota</taxon>
        <taxon>Actinomycetes</taxon>
        <taxon>Pseudonocardiales</taxon>
        <taxon>Pseudonocardiaceae</taxon>
        <taxon>Umezawaea</taxon>
    </lineage>
</organism>
<evidence type="ECO:0000313" key="2">
    <source>
        <dbReference type="EMBL" id="PRY39881.1"/>
    </source>
</evidence>
<name>A0A2T0T2L1_9PSEU</name>
<dbReference type="EMBL" id="PVTF01000007">
    <property type="protein sequence ID" value="PRY39881.1"/>
    <property type="molecule type" value="Genomic_DNA"/>
</dbReference>
<protein>
    <submittedName>
        <fullName evidence="2">Uncharacterized protein</fullName>
    </submittedName>
</protein>
<evidence type="ECO:0000313" key="3">
    <source>
        <dbReference type="Proteomes" id="UP000239494"/>
    </source>
</evidence>
<comment type="caution">
    <text evidence="2">The sequence shown here is derived from an EMBL/GenBank/DDBJ whole genome shotgun (WGS) entry which is preliminary data.</text>
</comment>
<feature type="region of interest" description="Disordered" evidence="1">
    <location>
        <begin position="1"/>
        <end position="27"/>
    </location>
</feature>
<sequence length="66" mass="6926">MTATLADECALPPRSRVRGTTATGSEVVRRPVDRLRVDLAGPAIPSARSAVDLGPPRRPAPPVVMP</sequence>